<proteinExistence type="predicted"/>
<protein>
    <submittedName>
        <fullName evidence="1">Uncharacterized protein</fullName>
    </submittedName>
</protein>
<reference evidence="1" key="1">
    <citation type="submission" date="2022-03" db="EMBL/GenBank/DDBJ databases">
        <title>ESBL-producing Moellerella wisconsensis and Escherichia marmotae isolated from wild game meat.</title>
        <authorList>
            <person name="Biggel M."/>
        </authorList>
    </citation>
    <scope>NUCLEOTIDE SEQUENCE</scope>
    <source>
        <strain evidence="1">W1</strain>
    </source>
</reference>
<organism evidence="1 2">
    <name type="scientific">Moellerella wisconsensis</name>
    <dbReference type="NCBI Taxonomy" id="158849"/>
    <lineage>
        <taxon>Bacteria</taxon>
        <taxon>Pseudomonadati</taxon>
        <taxon>Pseudomonadota</taxon>
        <taxon>Gammaproteobacteria</taxon>
        <taxon>Enterobacterales</taxon>
        <taxon>Morganellaceae</taxon>
        <taxon>Moellerella</taxon>
    </lineage>
</organism>
<gene>
    <name evidence="1" type="ORF">MNY70_09860</name>
</gene>
<keyword evidence="2" id="KW-1185">Reference proteome</keyword>
<name>A0ACD3Y423_9GAMM</name>
<dbReference type="EMBL" id="CP093255">
    <property type="protein sequence ID" value="UNH37823.1"/>
    <property type="molecule type" value="Genomic_DNA"/>
</dbReference>
<dbReference type="Proteomes" id="UP000829420">
    <property type="component" value="Chromosome"/>
</dbReference>
<sequence>MQLQPWVPGKQLLTDFDIKLGRLAASVRNKSLTEAEIKRACDTTERLILFMMRQGQDERKIDES</sequence>
<accession>A0ACD3Y423</accession>
<evidence type="ECO:0000313" key="1">
    <source>
        <dbReference type="EMBL" id="UNH37823.1"/>
    </source>
</evidence>
<evidence type="ECO:0000313" key="2">
    <source>
        <dbReference type="Proteomes" id="UP000829420"/>
    </source>
</evidence>